<organism evidence="2 3">
    <name type="scientific">Phreatobacter stygius</name>
    <dbReference type="NCBI Taxonomy" id="1940610"/>
    <lineage>
        <taxon>Bacteria</taxon>
        <taxon>Pseudomonadati</taxon>
        <taxon>Pseudomonadota</taxon>
        <taxon>Alphaproteobacteria</taxon>
        <taxon>Hyphomicrobiales</taxon>
        <taxon>Phreatobacteraceae</taxon>
        <taxon>Phreatobacter</taxon>
    </lineage>
</organism>
<dbReference type="EMBL" id="CP039690">
    <property type="protein sequence ID" value="QCI66322.1"/>
    <property type="molecule type" value="Genomic_DNA"/>
</dbReference>
<dbReference type="Proteomes" id="UP000298781">
    <property type="component" value="Chromosome"/>
</dbReference>
<keyword evidence="3" id="KW-1185">Reference proteome</keyword>
<dbReference type="AlphaFoldDB" id="A0A4D7BEB6"/>
<evidence type="ECO:0000313" key="3">
    <source>
        <dbReference type="Proteomes" id="UP000298781"/>
    </source>
</evidence>
<dbReference type="KEGG" id="pstg:E8M01_20125"/>
<protein>
    <submittedName>
        <fullName evidence="2">Hydrolase</fullName>
    </submittedName>
</protein>
<dbReference type="PROSITE" id="PS50263">
    <property type="entry name" value="CN_HYDROLASE"/>
    <property type="match status" value="1"/>
</dbReference>
<dbReference type="InterPro" id="IPR003010">
    <property type="entry name" value="C-N_Hydrolase"/>
</dbReference>
<reference evidence="2 3" key="1">
    <citation type="submission" date="2019-04" db="EMBL/GenBank/DDBJ databases">
        <title>Phreatobacter aquaticus sp. nov.</title>
        <authorList>
            <person name="Choi A."/>
        </authorList>
    </citation>
    <scope>NUCLEOTIDE SEQUENCE [LARGE SCALE GENOMIC DNA]</scope>
    <source>
        <strain evidence="2 3">KCTC 52518</strain>
    </source>
</reference>
<dbReference type="PANTHER" id="PTHR23088:SF27">
    <property type="entry name" value="DEAMINATED GLUTATHIONE AMIDASE"/>
    <property type="match status" value="1"/>
</dbReference>
<evidence type="ECO:0000259" key="1">
    <source>
        <dbReference type="PROSITE" id="PS50263"/>
    </source>
</evidence>
<sequence length="280" mass="29568">MSDTPERLPDAAVTVAVAQFAGTADVSANLAGIERLAGAAAARGAAIAVFPEASMYDFTAPAARIAEIARSDGGRFEAEVHAIARRHGIAIVAGTYGDSGGPLARNSLIVADAKGESLGRYEKLHLYDAFHYRESDKNAHAPLQQGFGELTTFDLAGFRFGLLNCYDIRFPEMARLLIDRGANVLLVASGWVAGPLKELHWETLLKARAIENTCYVAASCQPAPLSVGLSMIVDPSGLAAATAVGGEGLAIATLTAGRLNAVRELLPSLRHRRYAVVQKQ</sequence>
<proteinExistence type="predicted"/>
<dbReference type="SUPFAM" id="SSF56317">
    <property type="entry name" value="Carbon-nitrogen hydrolase"/>
    <property type="match status" value="1"/>
</dbReference>
<dbReference type="PANTHER" id="PTHR23088">
    <property type="entry name" value="NITRILASE-RELATED"/>
    <property type="match status" value="1"/>
</dbReference>
<keyword evidence="2" id="KW-0378">Hydrolase</keyword>
<dbReference type="Pfam" id="PF00795">
    <property type="entry name" value="CN_hydrolase"/>
    <property type="match status" value="1"/>
</dbReference>
<dbReference type="RefSeq" id="WP_136961766.1">
    <property type="nucleotide sequence ID" value="NZ_CP039690.1"/>
</dbReference>
<feature type="domain" description="CN hydrolase" evidence="1">
    <location>
        <begin position="13"/>
        <end position="256"/>
    </location>
</feature>
<gene>
    <name evidence="2" type="ORF">E8M01_20125</name>
</gene>
<evidence type="ECO:0000313" key="2">
    <source>
        <dbReference type="EMBL" id="QCI66322.1"/>
    </source>
</evidence>
<dbReference type="Gene3D" id="3.60.110.10">
    <property type="entry name" value="Carbon-nitrogen hydrolase"/>
    <property type="match status" value="1"/>
</dbReference>
<dbReference type="GO" id="GO:0016787">
    <property type="term" value="F:hydrolase activity"/>
    <property type="evidence" value="ECO:0007669"/>
    <property type="project" value="UniProtKB-KW"/>
</dbReference>
<accession>A0A4D7BEB6</accession>
<name>A0A4D7BEB6_9HYPH</name>
<dbReference type="InterPro" id="IPR036526">
    <property type="entry name" value="C-N_Hydrolase_sf"/>
</dbReference>
<dbReference type="OrthoDB" id="9811121at2"/>